<proteinExistence type="predicted"/>
<evidence type="ECO:0000313" key="1">
    <source>
        <dbReference type="EMBL" id="JAH83067.1"/>
    </source>
</evidence>
<protein>
    <submittedName>
        <fullName evidence="1">Uncharacterized protein</fullName>
    </submittedName>
</protein>
<name>A0A0E9VYA2_ANGAN</name>
<dbReference type="EMBL" id="GBXM01025510">
    <property type="protein sequence ID" value="JAH83067.1"/>
    <property type="molecule type" value="Transcribed_RNA"/>
</dbReference>
<dbReference type="AlphaFoldDB" id="A0A0E9VYA2"/>
<organism evidence="1">
    <name type="scientific">Anguilla anguilla</name>
    <name type="common">European freshwater eel</name>
    <name type="synonym">Muraena anguilla</name>
    <dbReference type="NCBI Taxonomy" id="7936"/>
    <lineage>
        <taxon>Eukaryota</taxon>
        <taxon>Metazoa</taxon>
        <taxon>Chordata</taxon>
        <taxon>Craniata</taxon>
        <taxon>Vertebrata</taxon>
        <taxon>Euteleostomi</taxon>
        <taxon>Actinopterygii</taxon>
        <taxon>Neopterygii</taxon>
        <taxon>Teleostei</taxon>
        <taxon>Anguilliformes</taxon>
        <taxon>Anguillidae</taxon>
        <taxon>Anguilla</taxon>
    </lineage>
</organism>
<accession>A0A0E9VYA2</accession>
<sequence>MVCWESCDVTVTRAAPSLQNSFCGGIQALQPLISCPWTSSKTGTTGRNQG</sequence>
<reference evidence="1" key="2">
    <citation type="journal article" date="2015" name="Fish Shellfish Immunol.">
        <title>Early steps in the European eel (Anguilla anguilla)-Vibrio vulnificus interaction in the gills: Role of the RtxA13 toxin.</title>
        <authorList>
            <person name="Callol A."/>
            <person name="Pajuelo D."/>
            <person name="Ebbesson L."/>
            <person name="Teles M."/>
            <person name="MacKenzie S."/>
            <person name="Amaro C."/>
        </authorList>
    </citation>
    <scope>NUCLEOTIDE SEQUENCE</scope>
</reference>
<reference evidence="1" key="1">
    <citation type="submission" date="2014-11" db="EMBL/GenBank/DDBJ databases">
        <authorList>
            <person name="Amaro Gonzalez C."/>
        </authorList>
    </citation>
    <scope>NUCLEOTIDE SEQUENCE</scope>
</reference>